<feature type="transmembrane region" description="Helical" evidence="2">
    <location>
        <begin position="82"/>
        <end position="100"/>
    </location>
</feature>
<dbReference type="PANTHER" id="PTHR43156">
    <property type="entry name" value="STAGE II SPORULATION PROTEIN E-RELATED"/>
    <property type="match status" value="1"/>
</dbReference>
<evidence type="ECO:0000256" key="1">
    <source>
        <dbReference type="ARBA" id="ARBA00022801"/>
    </source>
</evidence>
<evidence type="ECO:0000259" key="4">
    <source>
        <dbReference type="PROSITE" id="PS51746"/>
    </source>
</evidence>
<dbReference type="EMBL" id="JXMS01000009">
    <property type="protein sequence ID" value="OBQ52745.1"/>
    <property type="molecule type" value="Genomic_DNA"/>
</dbReference>
<feature type="transmembrane region" description="Helical" evidence="2">
    <location>
        <begin position="47"/>
        <end position="70"/>
    </location>
</feature>
<evidence type="ECO:0000259" key="3">
    <source>
        <dbReference type="PROSITE" id="PS50885"/>
    </source>
</evidence>
<gene>
    <name evidence="5" type="ORF">SP90_06570</name>
</gene>
<dbReference type="AlphaFoldDB" id="A0A1B7XEY8"/>
<dbReference type="Pfam" id="PF07228">
    <property type="entry name" value="SpoIIE"/>
    <property type="match status" value="1"/>
</dbReference>
<feature type="transmembrane region" description="Helical" evidence="2">
    <location>
        <begin position="121"/>
        <end position="148"/>
    </location>
</feature>
<dbReference type="STRING" id="1560234.SP90_06570"/>
<reference evidence="5 6" key="1">
    <citation type="submission" date="2015-01" db="EMBL/GenBank/DDBJ databases">
        <title>Desulfovibrio sp. JC271 draft genome sequence.</title>
        <authorList>
            <person name="Shivani Y."/>
            <person name="Subhash Y."/>
            <person name="Sasikala C."/>
            <person name="Ramana C.V."/>
        </authorList>
    </citation>
    <scope>NUCLEOTIDE SEQUENCE [LARGE SCALE GENOMIC DNA]</scope>
    <source>
        <strain evidence="5 6">JC271</strain>
    </source>
</reference>
<dbReference type="SMART" id="SM00331">
    <property type="entry name" value="PP2C_SIG"/>
    <property type="match status" value="1"/>
</dbReference>
<proteinExistence type="predicted"/>
<evidence type="ECO:0000313" key="5">
    <source>
        <dbReference type="EMBL" id="OBQ52745.1"/>
    </source>
</evidence>
<dbReference type="InterPro" id="IPR052016">
    <property type="entry name" value="Bact_Sigma-Reg"/>
</dbReference>
<dbReference type="GO" id="GO:0007165">
    <property type="term" value="P:signal transduction"/>
    <property type="evidence" value="ECO:0007669"/>
    <property type="project" value="InterPro"/>
</dbReference>
<dbReference type="PROSITE" id="PS51746">
    <property type="entry name" value="PPM_2"/>
    <property type="match status" value="1"/>
</dbReference>
<evidence type="ECO:0000313" key="6">
    <source>
        <dbReference type="Proteomes" id="UP000091979"/>
    </source>
</evidence>
<protein>
    <submittedName>
        <fullName evidence="5">Uncharacterized protein</fullName>
    </submittedName>
</protein>
<evidence type="ECO:0000256" key="2">
    <source>
        <dbReference type="SAM" id="Phobius"/>
    </source>
</evidence>
<dbReference type="InterPro" id="IPR036457">
    <property type="entry name" value="PPM-type-like_dom_sf"/>
</dbReference>
<dbReference type="PROSITE" id="PS50885">
    <property type="entry name" value="HAMP"/>
    <property type="match status" value="1"/>
</dbReference>
<dbReference type="InterPro" id="IPR001932">
    <property type="entry name" value="PPM-type_phosphatase-like_dom"/>
</dbReference>
<dbReference type="Proteomes" id="UP000091979">
    <property type="component" value="Unassembled WGS sequence"/>
</dbReference>
<keyword evidence="2" id="KW-0472">Membrane</keyword>
<dbReference type="GO" id="GO:0016791">
    <property type="term" value="F:phosphatase activity"/>
    <property type="evidence" value="ECO:0007669"/>
    <property type="project" value="TreeGrafter"/>
</dbReference>
<dbReference type="Pfam" id="PF20970">
    <property type="entry name" value="MASE10"/>
    <property type="match status" value="1"/>
</dbReference>
<name>A0A1B7XEY8_9BACT</name>
<comment type="caution">
    <text evidence="5">The sequence shown here is derived from an EMBL/GenBank/DDBJ whole genome shotgun (WGS) entry which is preliminary data.</text>
</comment>
<organism evidence="5 6">
    <name type="scientific">Halodesulfovibrio spirochaetisodalis</name>
    <dbReference type="NCBI Taxonomy" id="1560234"/>
    <lineage>
        <taxon>Bacteria</taxon>
        <taxon>Pseudomonadati</taxon>
        <taxon>Thermodesulfobacteriota</taxon>
        <taxon>Desulfovibrionia</taxon>
        <taxon>Desulfovibrionales</taxon>
        <taxon>Desulfovibrionaceae</taxon>
        <taxon>Halodesulfovibrio</taxon>
    </lineage>
</organism>
<dbReference type="CDD" id="cd06225">
    <property type="entry name" value="HAMP"/>
    <property type="match status" value="1"/>
</dbReference>
<keyword evidence="6" id="KW-1185">Reference proteome</keyword>
<dbReference type="GO" id="GO:0016020">
    <property type="term" value="C:membrane"/>
    <property type="evidence" value="ECO:0007669"/>
    <property type="project" value="InterPro"/>
</dbReference>
<dbReference type="SUPFAM" id="SSF81606">
    <property type="entry name" value="PP2C-like"/>
    <property type="match status" value="1"/>
</dbReference>
<dbReference type="InterPro" id="IPR003660">
    <property type="entry name" value="HAMP_dom"/>
</dbReference>
<dbReference type="Gene3D" id="6.10.340.10">
    <property type="match status" value="1"/>
</dbReference>
<feature type="transmembrane region" description="Helical" evidence="2">
    <location>
        <begin position="15"/>
        <end position="35"/>
    </location>
</feature>
<feature type="transmembrane region" description="Helical" evidence="2">
    <location>
        <begin position="174"/>
        <end position="194"/>
    </location>
</feature>
<feature type="domain" description="HAMP" evidence="3">
    <location>
        <begin position="211"/>
        <end position="250"/>
    </location>
</feature>
<keyword evidence="1" id="KW-0378">Hydrolase</keyword>
<dbReference type="PANTHER" id="PTHR43156:SF2">
    <property type="entry name" value="STAGE II SPORULATION PROTEIN E"/>
    <property type="match status" value="1"/>
</dbReference>
<keyword evidence="2" id="KW-1133">Transmembrane helix</keyword>
<keyword evidence="2" id="KW-0812">Transmembrane</keyword>
<accession>A0A1B7XEY8</accession>
<dbReference type="SUPFAM" id="SSF158472">
    <property type="entry name" value="HAMP domain-like"/>
    <property type="match status" value="1"/>
</dbReference>
<dbReference type="Gene3D" id="3.60.40.10">
    <property type="entry name" value="PPM-type phosphatase domain"/>
    <property type="match status" value="1"/>
</dbReference>
<dbReference type="PATRIC" id="fig|1560234.3.peg.3288"/>
<dbReference type="InterPro" id="IPR048440">
    <property type="entry name" value="MASE10"/>
</dbReference>
<feature type="domain" description="PPM-type phosphatase" evidence="4">
    <location>
        <begin position="275"/>
        <end position="495"/>
    </location>
</feature>
<sequence>MCPYVSLLPAWQSGFIAFVPIAFAYLLRTLLYAPLVLKQTLDVQARVIGWVDFSLFVVAGAAMVAFNRIVFDFPWIESGLKVFVGTFTIGFFVAIDLALEHNRKVMQVARSMKWTYSLPQVYYPITTKFFFFGTITIFLFAFLVFAVITRDLYILSSLAGKIRDVDIALTRKSIMIDIVFILIMMLGFTINLLYSYSLNLRMLFQSQTGILERVSRGDMDEFVPVMTSDEFGVIAGHTNTMISGLRDRIRMMEGLKVAGEMQQALFPKTHATFEGLDIAATSIFSDETGGDFFDFLEELGEGKDELIIILGDVTGHGIGAALLMASTRAYLRMQAEYQHSPALLLTNTNKLLVHDCYGSGRFVTLFCLQISGDKRYLKWASAGHDPAIVFDAGTSEFRELKARGLPLGVMPDSDYEEICCDALKPGDVLLIGTDGIWEATDREDNMFGKDRIREVMRENHYKPAAEILHAVAHAVKDFRGGKPQLDDVTIVVIKAES</sequence>